<feature type="domain" description="EGF-like" evidence="3">
    <location>
        <begin position="97"/>
        <end position="133"/>
    </location>
</feature>
<proteinExistence type="predicted"/>
<comment type="caution">
    <text evidence="1">Lacks conserved residue(s) required for the propagation of feature annotation.</text>
</comment>
<dbReference type="STRING" id="1202772.A0A1V9Y9A7"/>
<keyword evidence="2 4" id="KW-0812">Transmembrane</keyword>
<dbReference type="EMBL" id="JNBR01002494">
    <property type="protein sequence ID" value="OQR82310.1"/>
    <property type="molecule type" value="Genomic_DNA"/>
</dbReference>
<dbReference type="InterPro" id="IPR000742">
    <property type="entry name" value="EGF"/>
</dbReference>
<keyword evidence="1" id="KW-0245">EGF-like domain</keyword>
<dbReference type="PROSITE" id="PS01186">
    <property type="entry name" value="EGF_2"/>
    <property type="match status" value="1"/>
</dbReference>
<gene>
    <name evidence="4" type="ORF">ACHHYP_16241</name>
</gene>
<sequence>MRYFPLVATAAAYVVMPPLRSENFACCGGCSSHVRSDQVYLTTGARVMLWDPNVKVAPQPQCLLTFPYDPTMGESPGPRRVRSGTLVGTVFPLNHDADERCCLNGGTCTLSEDDATGKCNCVEPWGFKGDYCQLSIYDLAAGANKRVYPATVNISPFAIPYPDIRPLLHNLSILHPITQTFLPTTPTPTMDTALAAYRADAFLLVILGVLGAAAIFILFVLAALVNCIVNRCHCRRRPYSLFEKVVAGVCMLGAVLVTVGSLGQSYAKYTHLAQHSANVTFLVSTAVPASMLDFFSAMNKPLQIALAGIDGTLLPQLQATIRDQMALYTSKNVTDMPAIFTAAVTPLTGLAYEFPVAAEYGSPSCANMTIYRTSSSIMSVGGATGCFACDQCAGLLDTYVYCLAAGALGRRLHNIELDWYRGVERVHWILYASHANLIEFANLPLLPTLHTLSLSLNTTLVDVRAVTEHQAQMLETLTSQLSWLVQPGLVVMYGLATVAALVAIAATFLGAWRRKGGAGKAASYLAQVATLVACAMTGILWTVSFCARDGLAYLDRLESNMSLLFPNVSTEWDVTNLLHDQSWIANRSLLPILQCADLVKVPPLPTPDTGMAPPPQYNMTELFLFPELAALATQFNSSDPDRITSLFGWDESFVTLAHRFLGVLLFGNLSVPSPYSGSPDPRITNFTADPNGDGEFNQSDVRLMESLYDRNWSTLTYNQSVLQNQYLVNQWTWCAQLHVAKSRLLVYMDAVAAVADAARPRLDALQANSSALAALQYPFEPAMHFYTSTLQHLKLTDCSYGGNCAWMRAHWNELHNELYGLGLAADEMTLLLGVATLASWATALFAFCFGVRVHKPKVRVYVAI</sequence>
<keyword evidence="2" id="KW-0472">Membrane</keyword>
<evidence type="ECO:0000313" key="5">
    <source>
        <dbReference type="Proteomes" id="UP000243579"/>
    </source>
</evidence>
<evidence type="ECO:0000256" key="1">
    <source>
        <dbReference type="PROSITE-ProRule" id="PRU00076"/>
    </source>
</evidence>
<feature type="transmembrane region" description="Helical" evidence="2">
    <location>
        <begin position="490"/>
        <end position="512"/>
    </location>
</feature>
<feature type="disulfide bond" evidence="1">
    <location>
        <begin position="102"/>
        <end position="119"/>
    </location>
</feature>
<evidence type="ECO:0000313" key="4">
    <source>
        <dbReference type="EMBL" id="OQR82310.1"/>
    </source>
</evidence>
<organism evidence="4 5">
    <name type="scientific">Achlya hypogyna</name>
    <name type="common">Oomycete</name>
    <name type="synonym">Protoachlya hypogyna</name>
    <dbReference type="NCBI Taxonomy" id="1202772"/>
    <lineage>
        <taxon>Eukaryota</taxon>
        <taxon>Sar</taxon>
        <taxon>Stramenopiles</taxon>
        <taxon>Oomycota</taxon>
        <taxon>Saprolegniomycetes</taxon>
        <taxon>Saprolegniales</taxon>
        <taxon>Achlyaceae</taxon>
        <taxon>Achlya</taxon>
    </lineage>
</organism>
<accession>A0A1V9Y9A7</accession>
<evidence type="ECO:0000256" key="2">
    <source>
        <dbReference type="SAM" id="Phobius"/>
    </source>
</evidence>
<keyword evidence="1" id="KW-1015">Disulfide bond</keyword>
<evidence type="ECO:0000259" key="3">
    <source>
        <dbReference type="PROSITE" id="PS50026"/>
    </source>
</evidence>
<dbReference type="Gene3D" id="2.10.25.10">
    <property type="entry name" value="Laminin"/>
    <property type="match status" value="1"/>
</dbReference>
<feature type="transmembrane region" description="Helical" evidence="2">
    <location>
        <begin position="830"/>
        <end position="851"/>
    </location>
</feature>
<reference evidence="4 5" key="1">
    <citation type="journal article" date="2014" name="Genome Biol. Evol.">
        <title>The secreted proteins of Achlya hypogyna and Thraustotheca clavata identify the ancestral oomycete secretome and reveal gene acquisitions by horizontal gene transfer.</title>
        <authorList>
            <person name="Misner I."/>
            <person name="Blouin N."/>
            <person name="Leonard G."/>
            <person name="Richards T.A."/>
            <person name="Lane C.E."/>
        </authorList>
    </citation>
    <scope>NUCLEOTIDE SEQUENCE [LARGE SCALE GENOMIC DNA]</scope>
    <source>
        <strain evidence="4 5">ATCC 48635</strain>
    </source>
</reference>
<comment type="caution">
    <text evidence="4">The sequence shown here is derived from an EMBL/GenBank/DDBJ whole genome shotgun (WGS) entry which is preliminary data.</text>
</comment>
<feature type="transmembrane region" description="Helical" evidence="2">
    <location>
        <begin position="241"/>
        <end position="263"/>
    </location>
</feature>
<dbReference type="AlphaFoldDB" id="A0A1V9Y9A7"/>
<keyword evidence="2" id="KW-1133">Transmembrane helix</keyword>
<name>A0A1V9Y9A7_ACHHY</name>
<dbReference type="Proteomes" id="UP000243579">
    <property type="component" value="Unassembled WGS sequence"/>
</dbReference>
<keyword evidence="5" id="KW-1185">Reference proteome</keyword>
<feature type="transmembrane region" description="Helical" evidence="2">
    <location>
        <begin position="524"/>
        <end position="543"/>
    </location>
</feature>
<dbReference type="PROSITE" id="PS50026">
    <property type="entry name" value="EGF_3"/>
    <property type="match status" value="1"/>
</dbReference>
<feature type="transmembrane region" description="Helical" evidence="2">
    <location>
        <begin position="201"/>
        <end position="229"/>
    </location>
</feature>
<protein>
    <submittedName>
        <fullName evidence="4">Transmembrane protein</fullName>
    </submittedName>
</protein>
<dbReference type="OrthoDB" id="78535at2759"/>